<name>A0AAE3JIJ7_9SPIR</name>
<feature type="domain" description="RNA 2-O ribose methyltransferase substrate binding" evidence="3">
    <location>
        <begin position="10"/>
        <end position="86"/>
    </location>
</feature>
<dbReference type="Gene3D" id="3.40.1280.10">
    <property type="match status" value="1"/>
</dbReference>
<dbReference type="SUPFAM" id="SSF75217">
    <property type="entry name" value="alpha/beta knot"/>
    <property type="match status" value="1"/>
</dbReference>
<dbReference type="InterPro" id="IPR029026">
    <property type="entry name" value="tRNA_m1G_MTases_N"/>
</dbReference>
<dbReference type="GO" id="GO:0032259">
    <property type="term" value="P:methylation"/>
    <property type="evidence" value="ECO:0007669"/>
    <property type="project" value="UniProtKB-KW"/>
</dbReference>
<dbReference type="RefSeq" id="WP_230754297.1">
    <property type="nucleotide sequence ID" value="NZ_JAINWA010000001.1"/>
</dbReference>
<reference evidence="4" key="1">
    <citation type="submission" date="2021-08" db="EMBL/GenBank/DDBJ databases">
        <title>Comparative analyses of Brucepasteria parasyntrophica and Teretinema zuelzerae.</title>
        <authorList>
            <person name="Song Y."/>
            <person name="Brune A."/>
        </authorList>
    </citation>
    <scope>NUCLEOTIDE SEQUENCE</scope>
    <source>
        <strain evidence="4">DSM 1903</strain>
    </source>
</reference>
<dbReference type="InterPro" id="IPR013123">
    <property type="entry name" value="SpoU_subst-bd"/>
</dbReference>
<dbReference type="GO" id="GO:0005829">
    <property type="term" value="C:cytosol"/>
    <property type="evidence" value="ECO:0007669"/>
    <property type="project" value="TreeGrafter"/>
</dbReference>
<dbReference type="GO" id="GO:0008173">
    <property type="term" value="F:RNA methyltransferase activity"/>
    <property type="evidence" value="ECO:0007669"/>
    <property type="project" value="InterPro"/>
</dbReference>
<gene>
    <name evidence="4" type="ORF">K7J14_05985</name>
</gene>
<dbReference type="GO" id="GO:0006396">
    <property type="term" value="P:RNA processing"/>
    <property type="evidence" value="ECO:0007669"/>
    <property type="project" value="InterPro"/>
</dbReference>
<dbReference type="InterPro" id="IPR029028">
    <property type="entry name" value="Alpha/beta_knot_MTases"/>
</dbReference>
<dbReference type="SMART" id="SM00967">
    <property type="entry name" value="SpoU_sub_bind"/>
    <property type="match status" value="1"/>
</dbReference>
<proteinExistence type="predicted"/>
<dbReference type="SUPFAM" id="SSF55315">
    <property type="entry name" value="L30e-like"/>
    <property type="match status" value="1"/>
</dbReference>
<organism evidence="4 5">
    <name type="scientific">Teretinema zuelzerae</name>
    <dbReference type="NCBI Taxonomy" id="156"/>
    <lineage>
        <taxon>Bacteria</taxon>
        <taxon>Pseudomonadati</taxon>
        <taxon>Spirochaetota</taxon>
        <taxon>Spirochaetia</taxon>
        <taxon>Spirochaetales</taxon>
        <taxon>Treponemataceae</taxon>
        <taxon>Teretinema</taxon>
    </lineage>
</organism>
<evidence type="ECO:0000256" key="2">
    <source>
        <dbReference type="ARBA" id="ARBA00022679"/>
    </source>
</evidence>
<dbReference type="InterPro" id="IPR004441">
    <property type="entry name" value="rRNA_MeTrfase_TrmH"/>
</dbReference>
<evidence type="ECO:0000256" key="1">
    <source>
        <dbReference type="ARBA" id="ARBA00022603"/>
    </source>
</evidence>
<evidence type="ECO:0000313" key="4">
    <source>
        <dbReference type="EMBL" id="MCD1654251.1"/>
    </source>
</evidence>
<dbReference type="GO" id="GO:0003723">
    <property type="term" value="F:RNA binding"/>
    <property type="evidence" value="ECO:0007669"/>
    <property type="project" value="InterPro"/>
</dbReference>
<protein>
    <submittedName>
        <fullName evidence="4">RNA methyltransferase</fullName>
    </submittedName>
</protein>
<dbReference type="PANTHER" id="PTHR46429">
    <property type="entry name" value="23S RRNA (GUANOSINE-2'-O-)-METHYLTRANSFERASE RLMB"/>
    <property type="match status" value="1"/>
</dbReference>
<dbReference type="Proteomes" id="UP001198163">
    <property type="component" value="Unassembled WGS sequence"/>
</dbReference>
<sequence>MKNKQYRELAVCGFEAVRALAEKHPEKIQRLFFNKDKARYFGDVCKTLAARKKPYKMVESDEELEKLTQSVHHQGVAAMIEEPVVPRLEMGTLEMWQREKARVLVLDRVGNANNFGAIVRSAAFFGITRIVIGEDDDQAQITTSAYRIAQGGMELVQVYRASSAAALVQASAGKMLRIGADHRAKRTLSDLRGMVGGSQGVLVVMGNEESGLSGEVRSSCDDLVKIPGTGEIESLNVAQAATLFLYELSLL</sequence>
<accession>A0AAE3JIJ7</accession>
<dbReference type="EMBL" id="JAINWA010000001">
    <property type="protein sequence ID" value="MCD1654251.1"/>
    <property type="molecule type" value="Genomic_DNA"/>
</dbReference>
<keyword evidence="5" id="KW-1185">Reference proteome</keyword>
<dbReference type="PANTHER" id="PTHR46429:SF2">
    <property type="entry name" value="TRNA_RRNA METHYLTRANSFERASE"/>
    <property type="match status" value="1"/>
</dbReference>
<dbReference type="AlphaFoldDB" id="A0AAE3JIJ7"/>
<comment type="caution">
    <text evidence="4">The sequence shown here is derived from an EMBL/GenBank/DDBJ whole genome shotgun (WGS) entry which is preliminary data.</text>
</comment>
<keyword evidence="2" id="KW-0808">Transferase</keyword>
<dbReference type="InterPro" id="IPR001537">
    <property type="entry name" value="SpoU_MeTrfase"/>
</dbReference>
<dbReference type="Pfam" id="PF08032">
    <property type="entry name" value="SpoU_sub_bind"/>
    <property type="match status" value="1"/>
</dbReference>
<dbReference type="Gene3D" id="3.30.1330.30">
    <property type="match status" value="1"/>
</dbReference>
<dbReference type="InterPro" id="IPR029064">
    <property type="entry name" value="Ribosomal_eL30-like_sf"/>
</dbReference>
<evidence type="ECO:0000259" key="3">
    <source>
        <dbReference type="SMART" id="SM00967"/>
    </source>
</evidence>
<dbReference type="CDD" id="cd18095">
    <property type="entry name" value="SpoU-like_rRNA-MTase"/>
    <property type="match status" value="1"/>
</dbReference>
<evidence type="ECO:0000313" key="5">
    <source>
        <dbReference type="Proteomes" id="UP001198163"/>
    </source>
</evidence>
<keyword evidence="1 4" id="KW-0489">Methyltransferase</keyword>
<dbReference type="Pfam" id="PF00588">
    <property type="entry name" value="SpoU_methylase"/>
    <property type="match status" value="1"/>
</dbReference>